<reference evidence="1 2" key="1">
    <citation type="submission" date="2017-06" db="EMBL/GenBank/DDBJ databases">
        <title>Genome sequencing of cyanobaciteial culture collection at National Institute for Environmental Studies (NIES).</title>
        <authorList>
            <person name="Hirose Y."/>
            <person name="Shimura Y."/>
            <person name="Fujisawa T."/>
            <person name="Nakamura Y."/>
            <person name="Kawachi M."/>
        </authorList>
    </citation>
    <scope>NUCLEOTIDE SEQUENCE [LARGE SCALE GENOMIC DNA]</scope>
    <source>
        <strain evidence="1 2">NIES-21</strain>
    </source>
</reference>
<evidence type="ECO:0000313" key="2">
    <source>
        <dbReference type="Proteomes" id="UP000218287"/>
    </source>
</evidence>
<sequence>MEREVKAADGTAWKCVQAFSGLSDSTENQDAAQVKGEPDTYWVVCTPSGGAQSVRLKLQGEWYSNYSDEELLNEIQAQQ</sequence>
<dbReference type="EMBL" id="AP018174">
    <property type="protein sequence ID" value="BAY18933.1"/>
    <property type="molecule type" value="Genomic_DNA"/>
</dbReference>
<gene>
    <name evidence="1" type="ORF">NIES21_47910</name>
</gene>
<dbReference type="Proteomes" id="UP000218287">
    <property type="component" value="Chromosome"/>
</dbReference>
<proteinExistence type="predicted"/>
<dbReference type="AlphaFoldDB" id="A0A1Z4GN72"/>
<keyword evidence="2" id="KW-1185">Reference proteome</keyword>
<organism evidence="1 2">
    <name type="scientific">Anabaenopsis circularis NIES-21</name>
    <dbReference type="NCBI Taxonomy" id="1085406"/>
    <lineage>
        <taxon>Bacteria</taxon>
        <taxon>Bacillati</taxon>
        <taxon>Cyanobacteriota</taxon>
        <taxon>Cyanophyceae</taxon>
        <taxon>Nostocales</taxon>
        <taxon>Nodulariaceae</taxon>
        <taxon>Anabaenopsis</taxon>
    </lineage>
</organism>
<dbReference type="OrthoDB" id="531817at2"/>
<accession>A0A1Z4GN72</accession>
<evidence type="ECO:0000313" key="1">
    <source>
        <dbReference type="EMBL" id="BAY18933.1"/>
    </source>
</evidence>
<name>A0A1Z4GN72_9CYAN</name>
<protein>
    <submittedName>
        <fullName evidence="1">Uncharacterized protein</fullName>
    </submittedName>
</protein>